<protein>
    <submittedName>
        <fullName evidence="5">MerR family transcriptional regulator</fullName>
    </submittedName>
</protein>
<accession>A0A0D7E2W8</accession>
<dbReference type="CDD" id="cd01104">
    <property type="entry name" value="HTH_MlrA-CarA"/>
    <property type="match status" value="1"/>
</dbReference>
<dbReference type="PANTHER" id="PTHR30204">
    <property type="entry name" value="REDOX-CYCLING DRUG-SENSING TRANSCRIPTIONAL ACTIVATOR SOXR"/>
    <property type="match status" value="1"/>
</dbReference>
<evidence type="ECO:0000259" key="4">
    <source>
        <dbReference type="PROSITE" id="PS50937"/>
    </source>
</evidence>
<dbReference type="GO" id="GO:0003677">
    <property type="term" value="F:DNA binding"/>
    <property type="evidence" value="ECO:0007669"/>
    <property type="project" value="UniProtKB-KW"/>
</dbReference>
<keyword evidence="2" id="KW-0238">DNA-binding</keyword>
<evidence type="ECO:0000256" key="1">
    <source>
        <dbReference type="ARBA" id="ARBA00023015"/>
    </source>
</evidence>
<dbReference type="InterPro" id="IPR047057">
    <property type="entry name" value="MerR_fam"/>
</dbReference>
<name>A0A0D7E2W8_STUST</name>
<dbReference type="InterPro" id="IPR036594">
    <property type="entry name" value="Meth_synthase_dom"/>
</dbReference>
<organism evidence="5 6">
    <name type="scientific">Stutzerimonas stutzeri</name>
    <name type="common">Pseudomonas stutzeri</name>
    <dbReference type="NCBI Taxonomy" id="316"/>
    <lineage>
        <taxon>Bacteria</taxon>
        <taxon>Pseudomonadati</taxon>
        <taxon>Pseudomonadota</taxon>
        <taxon>Gammaproteobacteria</taxon>
        <taxon>Pseudomonadales</taxon>
        <taxon>Pseudomonadaceae</taxon>
        <taxon>Stutzerimonas</taxon>
    </lineage>
</organism>
<dbReference type="GO" id="GO:0003700">
    <property type="term" value="F:DNA-binding transcription factor activity"/>
    <property type="evidence" value="ECO:0007669"/>
    <property type="project" value="InterPro"/>
</dbReference>
<evidence type="ECO:0000256" key="3">
    <source>
        <dbReference type="ARBA" id="ARBA00023163"/>
    </source>
</evidence>
<dbReference type="Proteomes" id="UP000032439">
    <property type="component" value="Unassembled WGS sequence"/>
</dbReference>
<dbReference type="Pfam" id="PF13411">
    <property type="entry name" value="MerR_1"/>
    <property type="match status" value="1"/>
</dbReference>
<dbReference type="InterPro" id="IPR000551">
    <property type="entry name" value="MerR-type_HTH_dom"/>
</dbReference>
<gene>
    <name evidence="5" type="ORF">LO50_15915</name>
</gene>
<reference evidence="5 6" key="1">
    <citation type="submission" date="2014-11" db="EMBL/GenBank/DDBJ databases">
        <title>Genomics and ecophysiology of heterotrophic nitrogen fixing bacteria isolated from estuarine surface water.</title>
        <authorList>
            <person name="Bentzon-Tilia M."/>
            <person name="Severin I."/>
            <person name="Hansen L.H."/>
            <person name="Riemann L."/>
        </authorList>
    </citation>
    <scope>NUCLEOTIDE SEQUENCE [LARGE SCALE GENOMIC DNA]</scope>
    <source>
        <strain evidence="5 6">BAL361</strain>
    </source>
</reference>
<dbReference type="PATRIC" id="fig|316.110.peg.1106"/>
<dbReference type="InterPro" id="IPR009061">
    <property type="entry name" value="DNA-bd_dom_put_sf"/>
</dbReference>
<dbReference type="Gene3D" id="1.10.1660.10">
    <property type="match status" value="1"/>
</dbReference>
<dbReference type="PANTHER" id="PTHR30204:SF67">
    <property type="entry name" value="HTH-TYPE TRANSCRIPTIONAL REGULATOR MLRA-RELATED"/>
    <property type="match status" value="1"/>
</dbReference>
<proteinExistence type="predicted"/>
<dbReference type="EMBL" id="JXXD01000151">
    <property type="protein sequence ID" value="KIZ34805.1"/>
    <property type="molecule type" value="Genomic_DNA"/>
</dbReference>
<dbReference type="RefSeq" id="WP_003300046.1">
    <property type="nucleotide sequence ID" value="NZ_JXXD01000151.1"/>
</dbReference>
<sequence>MNEPTELTQLIAEGLLPIREVARITGVNAVTLRAWERRYGLIVPLRTPKGHRLYEDAHIQRIRKILIWLNRGVSVSQIKPLLDTTTPPELPRQNQWSELLAELLQAIDRLSERRLDDAFNRAMALYPPRTLCQHLLHPLLDALDQRWQGQYGAAVERVLVHSWLRSKLATRIYFKNRQQAGRPLLLANLDDESFTPGLWLTAWLVSSTDCPVEIIEWPVPLNELNLAMERILPRALLLYASNSLPGNCLQRDLPRLIEQSVAPLCVAGPAVHIHAPELHRHRGLMLTEDPLGALQQLHGAGLLPGSEGSAS</sequence>
<dbReference type="AlphaFoldDB" id="A0A0D7E2W8"/>
<dbReference type="PROSITE" id="PS50937">
    <property type="entry name" value="HTH_MERR_2"/>
    <property type="match status" value="1"/>
</dbReference>
<dbReference type="SMART" id="SM00422">
    <property type="entry name" value="HTH_MERR"/>
    <property type="match status" value="1"/>
</dbReference>
<keyword evidence="3" id="KW-0804">Transcription</keyword>
<dbReference type="InterPro" id="IPR003759">
    <property type="entry name" value="Cbl-bd_cap"/>
</dbReference>
<comment type="caution">
    <text evidence="5">The sequence shown here is derived from an EMBL/GenBank/DDBJ whole genome shotgun (WGS) entry which is preliminary data.</text>
</comment>
<dbReference type="SUPFAM" id="SSF46955">
    <property type="entry name" value="Putative DNA-binding domain"/>
    <property type="match status" value="1"/>
</dbReference>
<evidence type="ECO:0000313" key="6">
    <source>
        <dbReference type="Proteomes" id="UP000032439"/>
    </source>
</evidence>
<evidence type="ECO:0000313" key="5">
    <source>
        <dbReference type="EMBL" id="KIZ34805.1"/>
    </source>
</evidence>
<evidence type="ECO:0000256" key="2">
    <source>
        <dbReference type="ARBA" id="ARBA00023125"/>
    </source>
</evidence>
<dbReference type="Pfam" id="PF02607">
    <property type="entry name" value="B12-binding_2"/>
    <property type="match status" value="1"/>
</dbReference>
<dbReference type="Gene3D" id="1.10.1240.10">
    <property type="entry name" value="Methionine synthase domain"/>
    <property type="match status" value="1"/>
</dbReference>
<feature type="domain" description="HTH merR-type" evidence="4">
    <location>
        <begin position="15"/>
        <end position="84"/>
    </location>
</feature>
<keyword evidence="1" id="KW-0805">Transcription regulation</keyword>